<comment type="caution">
    <text evidence="1">The sequence shown here is derived from an EMBL/GenBank/DDBJ whole genome shotgun (WGS) entry which is preliminary data.</text>
</comment>
<dbReference type="EMBL" id="JABXWR010000001">
    <property type="protein sequence ID" value="NVO65833.1"/>
    <property type="molecule type" value="Genomic_DNA"/>
</dbReference>
<dbReference type="RefSeq" id="WP_176787385.1">
    <property type="nucleotide sequence ID" value="NZ_JABXWR010000001.1"/>
</dbReference>
<dbReference type="AlphaFoldDB" id="A0A7K4HKP5"/>
<proteinExistence type="predicted"/>
<reference evidence="1 2" key="1">
    <citation type="submission" date="2020-06" db="EMBL/GenBank/DDBJ databases">
        <title>Methanofollis fontis sp. nov., a methanogen isolated from marine sediments near a cold seep at Four-Way Closure Ridge offshore southwestern Taiwan.</title>
        <authorList>
            <person name="Chen S.-C."/>
            <person name="Teng N.-H."/>
            <person name="Lin Y.-S."/>
            <person name="Lai M.-C."/>
            <person name="Chen H.-H."/>
            <person name="Wang C.-C."/>
        </authorList>
    </citation>
    <scope>NUCLEOTIDE SEQUENCE [LARGE SCALE GENOMIC DNA]</scope>
    <source>
        <strain evidence="1 2">DSM 2702</strain>
    </source>
</reference>
<sequence>MVDLCERAGPVSPAFRQGGGSAGFGARVIGNVFWVAYGAVTGNPYVVVMFGFYWVMAVVGVVNAGKEGT</sequence>
<evidence type="ECO:0000313" key="1">
    <source>
        <dbReference type="EMBL" id="NVO65833.1"/>
    </source>
</evidence>
<name>A0A7K4HKP5_9EURY</name>
<accession>A0A7K4HKP5</accession>
<gene>
    <name evidence="1" type="ORF">HWN36_00505</name>
</gene>
<organism evidence="1 2">
    <name type="scientific">Methanofollis tationis</name>
    <dbReference type="NCBI Taxonomy" id="81417"/>
    <lineage>
        <taxon>Archaea</taxon>
        <taxon>Methanobacteriati</taxon>
        <taxon>Methanobacteriota</taxon>
        <taxon>Stenosarchaea group</taxon>
        <taxon>Methanomicrobia</taxon>
        <taxon>Methanomicrobiales</taxon>
        <taxon>Methanomicrobiaceae</taxon>
        <taxon>Methanofollis</taxon>
    </lineage>
</organism>
<dbReference type="OrthoDB" id="112381at2157"/>
<protein>
    <submittedName>
        <fullName evidence="1">Uncharacterized protein</fullName>
    </submittedName>
</protein>
<dbReference type="Proteomes" id="UP000570823">
    <property type="component" value="Unassembled WGS sequence"/>
</dbReference>
<evidence type="ECO:0000313" key="2">
    <source>
        <dbReference type="Proteomes" id="UP000570823"/>
    </source>
</evidence>
<keyword evidence="2" id="KW-1185">Reference proteome</keyword>